<dbReference type="Proteomes" id="UP000515977">
    <property type="component" value="Chromosome"/>
</dbReference>
<dbReference type="AlphaFoldDB" id="A0A7G9QVX3"/>
<feature type="transmembrane region" description="Helical" evidence="1">
    <location>
        <begin position="35"/>
        <end position="53"/>
    </location>
</feature>
<name>A0A7G9QVX3_9GAMM</name>
<keyword evidence="1" id="KW-0472">Membrane</keyword>
<evidence type="ECO:0000256" key="1">
    <source>
        <dbReference type="SAM" id="Phobius"/>
    </source>
</evidence>
<dbReference type="RefSeq" id="WP_187571243.1">
    <property type="nucleotide sequence ID" value="NZ_CP060711.1"/>
</dbReference>
<evidence type="ECO:0000313" key="2">
    <source>
        <dbReference type="EMBL" id="QNN47498.1"/>
    </source>
</evidence>
<dbReference type="KEGG" id="tbv:H9L17_04995"/>
<dbReference type="EMBL" id="CP060711">
    <property type="protein sequence ID" value="QNN47498.1"/>
    <property type="molecule type" value="Genomic_DNA"/>
</dbReference>
<organism evidence="2 3">
    <name type="scientific">Thermomonas brevis</name>
    <dbReference type="NCBI Taxonomy" id="215691"/>
    <lineage>
        <taxon>Bacteria</taxon>
        <taxon>Pseudomonadati</taxon>
        <taxon>Pseudomonadota</taxon>
        <taxon>Gammaproteobacteria</taxon>
        <taxon>Lysobacterales</taxon>
        <taxon>Lysobacteraceae</taxon>
        <taxon>Thermomonas</taxon>
    </lineage>
</organism>
<keyword evidence="1" id="KW-0812">Transmembrane</keyword>
<protein>
    <submittedName>
        <fullName evidence="2">Uncharacterized protein</fullName>
    </submittedName>
</protein>
<gene>
    <name evidence="2" type="ORF">H9L17_04995</name>
</gene>
<sequence>MDITRNGAERNRGTTTIVSGLSFKTTGKHSFMDRLLVGAFTLGGFYVGSRYFFENPRLGVPPLVAGNELGLLVAVMFPTRKI</sequence>
<keyword evidence="1" id="KW-1133">Transmembrane helix</keyword>
<reference evidence="2 3" key="1">
    <citation type="submission" date="2020-08" db="EMBL/GenBank/DDBJ databases">
        <title>Genome sequence of Thermomonas brevis KACC 16975T.</title>
        <authorList>
            <person name="Hyun D.-W."/>
            <person name="Bae J.-W."/>
        </authorList>
    </citation>
    <scope>NUCLEOTIDE SEQUENCE [LARGE SCALE GENOMIC DNA]</scope>
    <source>
        <strain evidence="2 3">KACC 16975</strain>
    </source>
</reference>
<evidence type="ECO:0000313" key="3">
    <source>
        <dbReference type="Proteomes" id="UP000515977"/>
    </source>
</evidence>
<feature type="transmembrane region" description="Helical" evidence="1">
    <location>
        <begin position="59"/>
        <end position="77"/>
    </location>
</feature>
<proteinExistence type="predicted"/>
<accession>A0A7G9QVX3</accession>
<keyword evidence="3" id="KW-1185">Reference proteome</keyword>